<evidence type="ECO:0000256" key="1">
    <source>
        <dbReference type="SAM" id="Phobius"/>
    </source>
</evidence>
<feature type="transmembrane region" description="Helical" evidence="1">
    <location>
        <begin position="6"/>
        <end position="27"/>
    </location>
</feature>
<dbReference type="EMBL" id="VFPU01000003">
    <property type="protein sequence ID" value="TQM90685.1"/>
    <property type="molecule type" value="Genomic_DNA"/>
</dbReference>
<keyword evidence="1" id="KW-1133">Transmembrane helix</keyword>
<sequence>MSELTWVLTACSLLFVGAGALGYLGVARSWVTTFWPSPRWIFAMLWLGLAALLTTIALPALDRPAVALVLGVPALLLWLVGLVSLAWMPRWLLPRWFVRRRDAIDDAVLSVDQPHV</sequence>
<dbReference type="AlphaFoldDB" id="A0A543K6J9"/>
<protein>
    <submittedName>
        <fullName evidence="2">Uncharacterized protein</fullName>
    </submittedName>
</protein>
<accession>A0A543K6J9</accession>
<reference evidence="2 3" key="1">
    <citation type="submission" date="2019-06" db="EMBL/GenBank/DDBJ databases">
        <title>Sequencing the genomes of 1000 actinobacteria strains.</title>
        <authorList>
            <person name="Klenk H.-P."/>
        </authorList>
    </citation>
    <scope>NUCLEOTIDE SEQUENCE [LARGE SCALE GENOMIC DNA]</scope>
    <source>
        <strain evidence="2 3">DSM 12362</strain>
    </source>
</reference>
<organism evidence="2 3">
    <name type="scientific">Ornithinimicrobium humiphilum</name>
    <dbReference type="NCBI Taxonomy" id="125288"/>
    <lineage>
        <taxon>Bacteria</taxon>
        <taxon>Bacillati</taxon>
        <taxon>Actinomycetota</taxon>
        <taxon>Actinomycetes</taxon>
        <taxon>Micrococcales</taxon>
        <taxon>Ornithinimicrobiaceae</taxon>
        <taxon>Ornithinimicrobium</taxon>
    </lineage>
</organism>
<gene>
    <name evidence="2" type="ORF">FB476_3067</name>
</gene>
<keyword evidence="1" id="KW-0472">Membrane</keyword>
<keyword evidence="1" id="KW-0812">Transmembrane</keyword>
<dbReference type="RefSeq" id="WP_141820983.1">
    <property type="nucleotide sequence ID" value="NZ_BAAAIL010000005.1"/>
</dbReference>
<comment type="caution">
    <text evidence="2">The sequence shown here is derived from an EMBL/GenBank/DDBJ whole genome shotgun (WGS) entry which is preliminary data.</text>
</comment>
<feature type="transmembrane region" description="Helical" evidence="1">
    <location>
        <begin position="39"/>
        <end position="61"/>
    </location>
</feature>
<dbReference type="Proteomes" id="UP000315133">
    <property type="component" value="Unassembled WGS sequence"/>
</dbReference>
<evidence type="ECO:0000313" key="2">
    <source>
        <dbReference type="EMBL" id="TQM90685.1"/>
    </source>
</evidence>
<evidence type="ECO:0000313" key="3">
    <source>
        <dbReference type="Proteomes" id="UP000315133"/>
    </source>
</evidence>
<keyword evidence="3" id="KW-1185">Reference proteome</keyword>
<feature type="transmembrane region" description="Helical" evidence="1">
    <location>
        <begin position="67"/>
        <end position="93"/>
    </location>
</feature>
<proteinExistence type="predicted"/>
<name>A0A543K6J9_9MICO</name>